<protein>
    <submittedName>
        <fullName evidence="1">Uncharacterized protein</fullName>
    </submittedName>
</protein>
<dbReference type="AlphaFoldDB" id="A0AAW2USD3"/>
<sequence length="103" mass="11605">MRLHKVYHRFSLFHFPKPPLLLSYSPPFLSLNPSVRPPLQFISRSSSTSPAALRAKAMRFRNVVPVNALRTTAPLTAPLVLHHPPPTVKVASGWQTCLPFQRI</sequence>
<evidence type="ECO:0000313" key="1">
    <source>
        <dbReference type="EMBL" id="KAL0420126.1"/>
    </source>
</evidence>
<name>A0AAW2USD3_SESRA</name>
<dbReference type="EMBL" id="JACGWJ010000005">
    <property type="protein sequence ID" value="KAL0420126.1"/>
    <property type="molecule type" value="Genomic_DNA"/>
</dbReference>
<proteinExistence type="predicted"/>
<organism evidence="1">
    <name type="scientific">Sesamum radiatum</name>
    <name type="common">Black benniseed</name>
    <dbReference type="NCBI Taxonomy" id="300843"/>
    <lineage>
        <taxon>Eukaryota</taxon>
        <taxon>Viridiplantae</taxon>
        <taxon>Streptophyta</taxon>
        <taxon>Embryophyta</taxon>
        <taxon>Tracheophyta</taxon>
        <taxon>Spermatophyta</taxon>
        <taxon>Magnoliopsida</taxon>
        <taxon>eudicotyledons</taxon>
        <taxon>Gunneridae</taxon>
        <taxon>Pentapetalae</taxon>
        <taxon>asterids</taxon>
        <taxon>lamiids</taxon>
        <taxon>Lamiales</taxon>
        <taxon>Pedaliaceae</taxon>
        <taxon>Sesamum</taxon>
    </lineage>
</organism>
<comment type="caution">
    <text evidence="1">The sequence shown here is derived from an EMBL/GenBank/DDBJ whole genome shotgun (WGS) entry which is preliminary data.</text>
</comment>
<gene>
    <name evidence="1" type="ORF">Sradi_1426100</name>
</gene>
<reference evidence="1" key="1">
    <citation type="submission" date="2020-06" db="EMBL/GenBank/DDBJ databases">
        <authorList>
            <person name="Li T."/>
            <person name="Hu X."/>
            <person name="Zhang T."/>
            <person name="Song X."/>
            <person name="Zhang H."/>
            <person name="Dai N."/>
            <person name="Sheng W."/>
            <person name="Hou X."/>
            <person name="Wei L."/>
        </authorList>
    </citation>
    <scope>NUCLEOTIDE SEQUENCE</scope>
    <source>
        <strain evidence="1">G02</strain>
        <tissue evidence="1">Leaf</tissue>
    </source>
</reference>
<reference evidence="1" key="2">
    <citation type="journal article" date="2024" name="Plant">
        <title>Genomic evolution and insights into agronomic trait innovations of Sesamum species.</title>
        <authorList>
            <person name="Miao H."/>
            <person name="Wang L."/>
            <person name="Qu L."/>
            <person name="Liu H."/>
            <person name="Sun Y."/>
            <person name="Le M."/>
            <person name="Wang Q."/>
            <person name="Wei S."/>
            <person name="Zheng Y."/>
            <person name="Lin W."/>
            <person name="Duan Y."/>
            <person name="Cao H."/>
            <person name="Xiong S."/>
            <person name="Wang X."/>
            <person name="Wei L."/>
            <person name="Li C."/>
            <person name="Ma Q."/>
            <person name="Ju M."/>
            <person name="Zhao R."/>
            <person name="Li G."/>
            <person name="Mu C."/>
            <person name="Tian Q."/>
            <person name="Mei H."/>
            <person name="Zhang T."/>
            <person name="Gao T."/>
            <person name="Zhang H."/>
        </authorList>
    </citation>
    <scope>NUCLEOTIDE SEQUENCE</scope>
    <source>
        <strain evidence="1">G02</strain>
    </source>
</reference>
<accession>A0AAW2USD3</accession>